<dbReference type="InterPro" id="IPR003593">
    <property type="entry name" value="AAA+_ATPase"/>
</dbReference>
<dbReference type="InterPro" id="IPR017871">
    <property type="entry name" value="ABC_transporter-like_CS"/>
</dbReference>
<name>D1PK45_9FIRM</name>
<keyword evidence="4 6" id="KW-0067">ATP-binding</keyword>
<accession>D1PK45</accession>
<evidence type="ECO:0000256" key="4">
    <source>
        <dbReference type="ARBA" id="ARBA00022840"/>
    </source>
</evidence>
<evidence type="ECO:0000313" key="7">
    <source>
        <dbReference type="Proteomes" id="UP000003438"/>
    </source>
</evidence>
<dbReference type="Gene3D" id="3.40.50.300">
    <property type="entry name" value="P-loop containing nucleotide triphosphate hydrolases"/>
    <property type="match status" value="1"/>
</dbReference>
<dbReference type="SMART" id="SM00382">
    <property type="entry name" value="AAA"/>
    <property type="match status" value="1"/>
</dbReference>
<dbReference type="PANTHER" id="PTHR42798:SF2">
    <property type="entry name" value="ABC TRANSPORTER ATP-BINDING PROTEIN MG467-RELATED"/>
    <property type="match status" value="1"/>
</dbReference>
<dbReference type="GO" id="GO:0016887">
    <property type="term" value="F:ATP hydrolysis activity"/>
    <property type="evidence" value="ECO:0007669"/>
    <property type="project" value="InterPro"/>
</dbReference>
<dbReference type="PANTHER" id="PTHR42798">
    <property type="entry name" value="LIPOPROTEIN-RELEASING SYSTEM ATP-BINDING PROTEIN LOLD"/>
    <property type="match status" value="1"/>
</dbReference>
<dbReference type="SUPFAM" id="SSF52540">
    <property type="entry name" value="P-loop containing nucleoside triphosphate hydrolases"/>
    <property type="match status" value="1"/>
</dbReference>
<dbReference type="CDD" id="cd03255">
    <property type="entry name" value="ABC_MJ0796_LolCDE_FtsE"/>
    <property type="match status" value="1"/>
</dbReference>
<keyword evidence="7" id="KW-1185">Reference proteome</keyword>
<evidence type="ECO:0000313" key="6">
    <source>
        <dbReference type="EMBL" id="EFB77143.1"/>
    </source>
</evidence>
<dbReference type="Pfam" id="PF00005">
    <property type="entry name" value="ABC_tran"/>
    <property type="match status" value="1"/>
</dbReference>
<dbReference type="STRING" id="411471.SUBVAR_04765"/>
<keyword evidence="2" id="KW-0813">Transport</keyword>
<dbReference type="HOGENOM" id="CLU_000604_1_22_9"/>
<dbReference type="FunFam" id="3.40.50.300:FF:000032">
    <property type="entry name" value="Export ABC transporter ATP-binding protein"/>
    <property type="match status" value="1"/>
</dbReference>
<organism evidence="6 7">
    <name type="scientific">Subdoligranulum variabile DSM 15176</name>
    <dbReference type="NCBI Taxonomy" id="411471"/>
    <lineage>
        <taxon>Bacteria</taxon>
        <taxon>Bacillati</taxon>
        <taxon>Bacillota</taxon>
        <taxon>Clostridia</taxon>
        <taxon>Eubacteriales</taxon>
        <taxon>Oscillospiraceae</taxon>
        <taxon>Subdoligranulum</taxon>
    </lineage>
</organism>
<evidence type="ECO:0000256" key="1">
    <source>
        <dbReference type="ARBA" id="ARBA00005417"/>
    </source>
</evidence>
<protein>
    <submittedName>
        <fullName evidence="6">ABC transporter, ATP-binding protein</fullName>
    </submittedName>
</protein>
<comment type="caution">
    <text evidence="6">The sequence shown here is derived from an EMBL/GenBank/DDBJ whole genome shotgun (WGS) entry which is preliminary data.</text>
</comment>
<dbReference type="GO" id="GO:0098796">
    <property type="term" value="C:membrane protein complex"/>
    <property type="evidence" value="ECO:0007669"/>
    <property type="project" value="UniProtKB-ARBA"/>
</dbReference>
<dbReference type="GO" id="GO:0005524">
    <property type="term" value="F:ATP binding"/>
    <property type="evidence" value="ECO:0007669"/>
    <property type="project" value="UniProtKB-KW"/>
</dbReference>
<evidence type="ECO:0000256" key="3">
    <source>
        <dbReference type="ARBA" id="ARBA00022741"/>
    </source>
</evidence>
<dbReference type="InterPro" id="IPR027417">
    <property type="entry name" value="P-loop_NTPase"/>
</dbReference>
<evidence type="ECO:0000256" key="2">
    <source>
        <dbReference type="ARBA" id="ARBA00022448"/>
    </source>
</evidence>
<evidence type="ECO:0000259" key="5">
    <source>
        <dbReference type="PROSITE" id="PS50893"/>
    </source>
</evidence>
<dbReference type="EMBL" id="ACBY02000014">
    <property type="protein sequence ID" value="EFB77143.1"/>
    <property type="molecule type" value="Genomic_DNA"/>
</dbReference>
<dbReference type="eggNOG" id="COG1136">
    <property type="taxonomic scope" value="Bacteria"/>
</dbReference>
<gene>
    <name evidence="6" type="ORF">SUBVAR_04765</name>
</gene>
<reference evidence="6" key="1">
    <citation type="submission" date="2009-12" db="EMBL/GenBank/DDBJ databases">
        <authorList>
            <person name="Weinstock G."/>
            <person name="Sodergren E."/>
            <person name="Clifton S."/>
            <person name="Fulton L."/>
            <person name="Fulton B."/>
            <person name="Courtney L."/>
            <person name="Fronick C."/>
            <person name="Harrison M."/>
            <person name="Strong C."/>
            <person name="Farmer C."/>
            <person name="Delahaunty K."/>
            <person name="Markovic C."/>
            <person name="Hall O."/>
            <person name="Minx P."/>
            <person name="Tomlinson C."/>
            <person name="Mitreva M."/>
            <person name="Nelson J."/>
            <person name="Hou S."/>
            <person name="Wollam A."/>
            <person name="Pepin K.H."/>
            <person name="Johnson M."/>
            <person name="Bhonagiri V."/>
            <person name="Nash W.E."/>
            <person name="Warren W."/>
            <person name="Chinwalla A."/>
            <person name="Mardis E.R."/>
            <person name="Wilson R.K."/>
        </authorList>
    </citation>
    <scope>NUCLEOTIDE SEQUENCE [LARGE SCALE GENOMIC DNA]</scope>
    <source>
        <strain evidence="6">DSM 15176</strain>
    </source>
</reference>
<proteinExistence type="inferred from homology"/>
<feature type="domain" description="ABC transporter" evidence="5">
    <location>
        <begin position="51"/>
        <end position="280"/>
    </location>
</feature>
<comment type="similarity">
    <text evidence="1">Belongs to the ABC transporter superfamily.</text>
</comment>
<dbReference type="PROSITE" id="PS00211">
    <property type="entry name" value="ABC_TRANSPORTER_1"/>
    <property type="match status" value="1"/>
</dbReference>
<dbReference type="AlphaFoldDB" id="D1PK45"/>
<sequence>MEKGEISADFVNVQKMYGNSDENFAIITLNKVYKKREKTMANTQTGHQPFVVFDNVCKYYQMGDTRIAASDHVSFTIEKGEFCVILGPSGAGKTTVLNMLGGMDTCDEGTILLDGEKVSSFNQKRLTTYRRYDVGFVFQFYNLVQNLTARENVELAAEICRDPLDADTVLEEVGLAHRRNNFPAQLSGGEQQRVSIARALAKNPKILLCDEPTGALDYKTGKQVLALLQDTCRRKGRTVIVITHNSALAAMADRVIRINSGRVIEEKINPNPTPVERIEW</sequence>
<dbReference type="InterPro" id="IPR003439">
    <property type="entry name" value="ABC_transporter-like_ATP-bd"/>
</dbReference>
<dbReference type="GO" id="GO:0022857">
    <property type="term" value="F:transmembrane transporter activity"/>
    <property type="evidence" value="ECO:0007669"/>
    <property type="project" value="UniProtKB-ARBA"/>
</dbReference>
<keyword evidence="3" id="KW-0547">Nucleotide-binding</keyword>
<dbReference type="PROSITE" id="PS50893">
    <property type="entry name" value="ABC_TRANSPORTER_2"/>
    <property type="match status" value="1"/>
</dbReference>
<dbReference type="InterPro" id="IPR017911">
    <property type="entry name" value="MacB-like_ATP-bd"/>
</dbReference>
<dbReference type="Proteomes" id="UP000003438">
    <property type="component" value="Unassembled WGS sequence"/>
</dbReference>